<name>A0A443PMS6_9MAGN</name>
<organism evidence="2 3">
    <name type="scientific">Cinnamomum micranthum f. kanehirae</name>
    <dbReference type="NCBI Taxonomy" id="337451"/>
    <lineage>
        <taxon>Eukaryota</taxon>
        <taxon>Viridiplantae</taxon>
        <taxon>Streptophyta</taxon>
        <taxon>Embryophyta</taxon>
        <taxon>Tracheophyta</taxon>
        <taxon>Spermatophyta</taxon>
        <taxon>Magnoliopsida</taxon>
        <taxon>Magnoliidae</taxon>
        <taxon>Laurales</taxon>
        <taxon>Lauraceae</taxon>
        <taxon>Cinnamomum</taxon>
    </lineage>
</organism>
<evidence type="ECO:0000313" key="3">
    <source>
        <dbReference type="Proteomes" id="UP000283530"/>
    </source>
</evidence>
<dbReference type="EMBL" id="QPKB01000009">
    <property type="protein sequence ID" value="RWR92078.1"/>
    <property type="molecule type" value="Genomic_DNA"/>
</dbReference>
<dbReference type="PANTHER" id="PTHR33738:SF8">
    <property type="entry name" value="OS05G0454500 PROTEIN"/>
    <property type="match status" value="1"/>
</dbReference>
<dbReference type="STRING" id="337451.A0A443PMS6"/>
<reference evidence="2 3" key="1">
    <citation type="journal article" date="2019" name="Nat. Plants">
        <title>Stout camphor tree genome fills gaps in understanding of flowering plant genome evolution.</title>
        <authorList>
            <person name="Chaw S.M."/>
            <person name="Liu Y.C."/>
            <person name="Wu Y.W."/>
            <person name="Wang H.Y."/>
            <person name="Lin C.I."/>
            <person name="Wu C.S."/>
            <person name="Ke H.M."/>
            <person name="Chang L.Y."/>
            <person name="Hsu C.Y."/>
            <person name="Yang H.T."/>
            <person name="Sudianto E."/>
            <person name="Hsu M.H."/>
            <person name="Wu K.P."/>
            <person name="Wang L.N."/>
            <person name="Leebens-Mack J.H."/>
            <person name="Tsai I.J."/>
        </authorList>
    </citation>
    <scope>NUCLEOTIDE SEQUENCE [LARGE SCALE GENOMIC DNA]</scope>
    <source>
        <strain evidence="3">cv. Chaw 1501</strain>
        <tissue evidence="2">Young leaves</tissue>
    </source>
</reference>
<dbReference type="OrthoDB" id="1733797at2759"/>
<gene>
    <name evidence="2" type="ORF">CKAN_02127100</name>
</gene>
<dbReference type="PANTHER" id="PTHR33738">
    <property type="entry name" value="EMB|CAB82975.1"/>
    <property type="match status" value="1"/>
</dbReference>
<feature type="compositionally biased region" description="Basic and acidic residues" evidence="1">
    <location>
        <begin position="56"/>
        <end position="66"/>
    </location>
</feature>
<protein>
    <submittedName>
        <fullName evidence="2">Uncharacterized protein</fullName>
    </submittedName>
</protein>
<evidence type="ECO:0000313" key="2">
    <source>
        <dbReference type="EMBL" id="RWR92078.1"/>
    </source>
</evidence>
<accession>A0A443PMS6</accession>
<comment type="caution">
    <text evidence="2">The sequence shown here is derived from an EMBL/GenBank/DDBJ whole genome shotgun (WGS) entry which is preliminary data.</text>
</comment>
<feature type="compositionally biased region" description="Low complexity" evidence="1">
    <location>
        <begin position="145"/>
        <end position="154"/>
    </location>
</feature>
<keyword evidence="3" id="KW-1185">Reference proteome</keyword>
<dbReference type="AlphaFoldDB" id="A0A443PMS6"/>
<feature type="compositionally biased region" description="Polar residues" evidence="1">
    <location>
        <begin position="123"/>
        <end position="134"/>
    </location>
</feature>
<feature type="region of interest" description="Disordered" evidence="1">
    <location>
        <begin position="46"/>
        <end position="96"/>
    </location>
</feature>
<evidence type="ECO:0000256" key="1">
    <source>
        <dbReference type="SAM" id="MobiDB-lite"/>
    </source>
</evidence>
<feature type="region of interest" description="Disordered" evidence="1">
    <location>
        <begin position="120"/>
        <end position="162"/>
    </location>
</feature>
<dbReference type="Proteomes" id="UP000283530">
    <property type="component" value="Unassembled WGS sequence"/>
</dbReference>
<feature type="compositionally biased region" description="Low complexity" evidence="1">
    <location>
        <begin position="46"/>
        <end position="55"/>
    </location>
</feature>
<sequence>MEGRKPAASGASSSSSSLSADLFGAKDSMHAANSSSAGIFSSMFSSSSTGLVGDSSRTDVWRKQSHDQVWNGKHMSKDGIPQSNEHRSVPSKDGSSVFLNESVEPCFLSSSLYYGGRDICSHPPNTQASGTSSTYKKDSGEDDSSNSNSASRGNWWQGSLYY</sequence>
<proteinExistence type="predicted"/>